<dbReference type="GO" id="GO:1990904">
    <property type="term" value="C:ribonucleoprotein complex"/>
    <property type="evidence" value="ECO:0007669"/>
    <property type="project" value="UniProtKB-KW"/>
</dbReference>
<keyword evidence="8 9" id="KW-0687">Ribonucleoprotein</keyword>
<proteinExistence type="inferred from homology"/>
<dbReference type="GO" id="GO:0019013">
    <property type="term" value="C:viral nucleocapsid"/>
    <property type="evidence" value="ECO:0007669"/>
    <property type="project" value="UniProtKB-KW"/>
</dbReference>
<reference evidence="11 12" key="1">
    <citation type="submission" date="2018-09" db="EMBL/GenBank/DDBJ databases">
        <title>Complete genomes of two strains of Pacific Salmon Paramyxovirus.</title>
        <authorList>
            <person name="Batts W.N."/>
            <person name="Winton J.R."/>
            <person name="Powers R.L."/>
            <person name="Purcell M.K."/>
        </authorList>
    </citation>
    <scope>NUCLEOTIDE SEQUENCE [LARGE SCALE GENOMIC DNA]</scope>
    <source>
        <strain evidence="11 12">A</strain>
    </source>
</reference>
<name>A0A3G2KTC0_9MONO</name>
<keyword evidence="7 9" id="KW-1035">Host cytoplasm</keyword>
<keyword evidence="5 9" id="KW-0694">RNA-binding</keyword>
<evidence type="ECO:0000256" key="8">
    <source>
        <dbReference type="ARBA" id="ARBA00023274"/>
    </source>
</evidence>
<organism evidence="11 12">
    <name type="scientific">Pacific salmon paramyxovirus</name>
    <dbReference type="NCBI Taxonomy" id="348289"/>
    <lineage>
        <taxon>Viruses</taxon>
        <taxon>Riboviria</taxon>
        <taxon>Orthornavirae</taxon>
        <taxon>Negarnaviricota</taxon>
        <taxon>Haploviricotina</taxon>
        <taxon>Monjiviricetes</taxon>
        <taxon>Mononegavirales</taxon>
        <taxon>Paramyxoviridae</taxon>
        <taxon>Feraresvirinae</taxon>
        <taxon>Aquaparamyxovirus</taxon>
        <taxon>Aquaparamyxovirus oregonense</taxon>
    </lineage>
</organism>
<dbReference type="Pfam" id="PF00973">
    <property type="entry name" value="Paramyxo_ncap"/>
    <property type="match status" value="1"/>
</dbReference>
<evidence type="ECO:0000313" key="12">
    <source>
        <dbReference type="Proteomes" id="UP000677369"/>
    </source>
</evidence>
<keyword evidence="3 9" id="KW-0167">Capsid protein</keyword>
<evidence type="ECO:0000256" key="1">
    <source>
        <dbReference type="ARBA" id="ARBA00007642"/>
    </source>
</evidence>
<keyword evidence="12" id="KW-1185">Reference proteome</keyword>
<keyword evidence="6 9" id="KW-0543">Viral nucleoprotein</keyword>
<keyword evidence="4 9" id="KW-0946">Virion</keyword>
<dbReference type="InterPro" id="IPR002021">
    <property type="entry name" value="Paramyx_ncap"/>
</dbReference>
<dbReference type="Proteomes" id="UP000677369">
    <property type="component" value="Segment"/>
</dbReference>
<protein>
    <recommendedName>
        <fullName evidence="9">Nucleocapsid</fullName>
    </recommendedName>
    <alternativeName>
        <fullName evidence="9">Nucleocapsid protein</fullName>
    </alternativeName>
</protein>
<feature type="compositionally biased region" description="Polar residues" evidence="10">
    <location>
        <begin position="442"/>
        <end position="460"/>
    </location>
</feature>
<dbReference type="GO" id="GO:0003723">
    <property type="term" value="F:RNA binding"/>
    <property type="evidence" value="ECO:0007669"/>
    <property type="project" value="UniProtKB-KW"/>
</dbReference>
<evidence type="ECO:0000256" key="9">
    <source>
        <dbReference type="RuleBase" id="RU361245"/>
    </source>
</evidence>
<evidence type="ECO:0000256" key="4">
    <source>
        <dbReference type="ARBA" id="ARBA00022844"/>
    </source>
</evidence>
<gene>
    <name evidence="11" type="primary">N</name>
</gene>
<evidence type="ECO:0000256" key="6">
    <source>
        <dbReference type="ARBA" id="ARBA00023086"/>
    </source>
</evidence>
<sequence>MANIFDKVKDLEDHKLKLDAPKGTARLLMGRKSEVPICIPQFSKDHEIHLMAFMCNMLAVVVNTGVTMGLRGAALMSAMLACSANPSVMLSTYAQDKDYAYIQYFVTETVNKYPFLVITNRGTHLETIMKWYATMISNVDYTKMFANLGHGAKDMQEFVVHASKIGFNMFMNTVLVQFWVCLSKAVTNPDMGSASFENRMNKLVMQKRASNKAILSSSTLREINNVLGYQTNVRSFMVNFLVDLQGAGPNTTEAERLILDIGTYISESGLAGFMNTIEYGLKTRYPILASAELRPALEKVESLIQLYKSKGQLGPFMGILNDPDCIKFAPGAYPMLWSFAMGVAVATNKEMAGLVIDRNFLSNKWYKAGQNIVRAEGLQYNKDMLDALQIDDEGVKQMNLVLNGDYANRSDYIKVRGSAGTQEGEDRDEEEDNQYNDGASDGESQMTDMPSVSGGNQKRSVSYYDKQRDEMPQASINPRKSRATDILFGRTQDHYNSRQSDEEVKNILERNRVQSSKDHEQDNSDMGALGAM</sequence>
<evidence type="ECO:0000313" key="11">
    <source>
        <dbReference type="EMBL" id="AYN62573.1"/>
    </source>
</evidence>
<evidence type="ECO:0000256" key="3">
    <source>
        <dbReference type="ARBA" id="ARBA00022561"/>
    </source>
</evidence>
<accession>A0A3G2KTC0</accession>
<dbReference type="GO" id="GO:0019029">
    <property type="term" value="C:helical viral capsid"/>
    <property type="evidence" value="ECO:0007669"/>
    <property type="project" value="UniProtKB-KW"/>
</dbReference>
<feature type="region of interest" description="Disordered" evidence="10">
    <location>
        <begin position="490"/>
        <end position="532"/>
    </location>
</feature>
<comment type="function">
    <text evidence="9">Forms the helical nucleocapsid (NC), protecting the genome from nucleases.</text>
</comment>
<comment type="similarity">
    <text evidence="1 9">Belongs to the paramyxoviruses nucleocapsid family.</text>
</comment>
<dbReference type="GO" id="GO:0030430">
    <property type="term" value="C:host cell cytoplasm"/>
    <property type="evidence" value="ECO:0007669"/>
    <property type="project" value="UniProtKB-SubCell"/>
</dbReference>
<evidence type="ECO:0000256" key="2">
    <source>
        <dbReference type="ARBA" id="ARBA00022497"/>
    </source>
</evidence>
<feature type="compositionally biased region" description="Acidic residues" evidence="10">
    <location>
        <begin position="423"/>
        <end position="434"/>
    </location>
</feature>
<comment type="subcellular location">
    <subcellularLocation>
        <location evidence="9">Virion</location>
    </subcellularLocation>
    <subcellularLocation>
        <location evidence="9">Host cytoplasm</location>
    </subcellularLocation>
</comment>
<evidence type="ECO:0000256" key="10">
    <source>
        <dbReference type="SAM" id="MobiDB-lite"/>
    </source>
</evidence>
<evidence type="ECO:0000256" key="5">
    <source>
        <dbReference type="ARBA" id="ARBA00022884"/>
    </source>
</evidence>
<feature type="compositionally biased region" description="Basic and acidic residues" evidence="10">
    <location>
        <begin position="491"/>
        <end position="522"/>
    </location>
</feature>
<keyword evidence="2 9" id="KW-1139">Helical capsid protein</keyword>
<feature type="region of interest" description="Disordered" evidence="10">
    <location>
        <begin position="417"/>
        <end position="460"/>
    </location>
</feature>
<evidence type="ECO:0000256" key="7">
    <source>
        <dbReference type="ARBA" id="ARBA00023200"/>
    </source>
</evidence>
<comment type="subunit">
    <text evidence="9">Homomultimer; forms the nucleocapsid. Binds to the viral genomic RNA. N0 interacts with the phosphoprotein (via N-terminus); this interaction allows P to chaperon N0 to avoid N polymerization before encapsidation. Interacts as N-RNA template with the phosphoprotein (via C-terminus); this interaction positions the polymerase on the template.</text>
</comment>
<dbReference type="GO" id="GO:0005198">
    <property type="term" value="F:structural molecule activity"/>
    <property type="evidence" value="ECO:0007669"/>
    <property type="project" value="InterPro"/>
</dbReference>
<dbReference type="EMBL" id="MH900516">
    <property type="protein sequence ID" value="AYN62573.1"/>
    <property type="molecule type" value="Viral_cRNA"/>
</dbReference>